<sequence length="352" mass="39789">MNLFPSHIILNGNSVAVSEFVEKEQQTESERQLAVFLKTWYAPEDFVEVKTSGSTGIPKVIRLKKEFVAASAQRTIRFFHLKEGHRILHCLPLKYIAGKLMVVRALLGNLDLCMVEPTTDFAFLQNNKFRFAAMVPNQVSKILNTEPGENSWIRNIEQLLIGGSSVPQQVEKQLQNVSAACYSSYAMTETATHIALRKINGPDADSFYHCLNDINVQISAKECLRISMPGLSTQYIETTDLAEVKDEKTFRILGRSDNVIISGGIKFSPEELEKKLEPFIKQPFLVSSKPHNSLGQQLVLVIEGTEDKTLVEQLMCICRQELEKYEQPRQIVFIAEIPRTPTGKISRKEILF</sequence>
<evidence type="ECO:0000259" key="3">
    <source>
        <dbReference type="Pfam" id="PF13193"/>
    </source>
</evidence>
<dbReference type="STRING" id="1484053.SAMN05444274_106259"/>
<dbReference type="Pfam" id="PF13193">
    <property type="entry name" value="AMP-binding_C"/>
    <property type="match status" value="1"/>
</dbReference>
<dbReference type="InterPro" id="IPR000873">
    <property type="entry name" value="AMP-dep_synth/lig_dom"/>
</dbReference>
<dbReference type="PANTHER" id="PTHR43201">
    <property type="entry name" value="ACYL-COA SYNTHETASE"/>
    <property type="match status" value="1"/>
</dbReference>
<reference evidence="5" key="1">
    <citation type="submission" date="2016-11" db="EMBL/GenBank/DDBJ databases">
        <authorList>
            <person name="Varghese N."/>
            <person name="Submissions S."/>
        </authorList>
    </citation>
    <scope>NUCLEOTIDE SEQUENCE [LARGE SCALE GENOMIC DNA]</scope>
    <source>
        <strain evidence="5">DSM 26910</strain>
    </source>
</reference>
<dbReference type="Gene3D" id="3.40.50.12780">
    <property type="entry name" value="N-terminal domain of ligase-like"/>
    <property type="match status" value="1"/>
</dbReference>
<evidence type="ECO:0000313" key="4">
    <source>
        <dbReference type="EMBL" id="SHF58049.1"/>
    </source>
</evidence>
<keyword evidence="4" id="KW-0436">Ligase</keyword>
<dbReference type="GO" id="GO:0031956">
    <property type="term" value="F:medium-chain fatty acid-CoA ligase activity"/>
    <property type="evidence" value="ECO:0007669"/>
    <property type="project" value="TreeGrafter"/>
</dbReference>
<dbReference type="GO" id="GO:0006631">
    <property type="term" value="P:fatty acid metabolic process"/>
    <property type="evidence" value="ECO:0007669"/>
    <property type="project" value="TreeGrafter"/>
</dbReference>
<feature type="domain" description="AMP-binding enzyme C-terminal" evidence="3">
    <location>
        <begin position="288"/>
        <end position="344"/>
    </location>
</feature>
<dbReference type="InterPro" id="IPR025110">
    <property type="entry name" value="AMP-bd_C"/>
</dbReference>
<organism evidence="4 5">
    <name type="scientific">Mariniphaga anaerophila</name>
    <dbReference type="NCBI Taxonomy" id="1484053"/>
    <lineage>
        <taxon>Bacteria</taxon>
        <taxon>Pseudomonadati</taxon>
        <taxon>Bacteroidota</taxon>
        <taxon>Bacteroidia</taxon>
        <taxon>Marinilabiliales</taxon>
        <taxon>Prolixibacteraceae</taxon>
        <taxon>Mariniphaga</taxon>
    </lineage>
</organism>
<dbReference type="SUPFAM" id="SSF56801">
    <property type="entry name" value="Acetyl-CoA synthetase-like"/>
    <property type="match status" value="1"/>
</dbReference>
<dbReference type="InterPro" id="IPR045851">
    <property type="entry name" value="AMP-bd_C_sf"/>
</dbReference>
<feature type="domain" description="AMP-dependent synthetase/ligase" evidence="2">
    <location>
        <begin position="51"/>
        <end position="202"/>
    </location>
</feature>
<accession>A0A1M5CTJ8</accession>
<comment type="similarity">
    <text evidence="1">Belongs to the ATP-dependent AMP-binding enzyme family.</text>
</comment>
<dbReference type="Pfam" id="PF00501">
    <property type="entry name" value="AMP-binding"/>
    <property type="match status" value="1"/>
</dbReference>
<protein>
    <submittedName>
        <fullName evidence="4">O-succinylbenzoic acid--CoA ligase</fullName>
    </submittedName>
</protein>
<dbReference type="EMBL" id="FQUM01000006">
    <property type="protein sequence ID" value="SHF58049.1"/>
    <property type="molecule type" value="Genomic_DNA"/>
</dbReference>
<dbReference type="OrthoDB" id="8870348at2"/>
<dbReference type="AlphaFoldDB" id="A0A1M5CTJ8"/>
<keyword evidence="5" id="KW-1185">Reference proteome</keyword>
<dbReference type="InterPro" id="IPR042099">
    <property type="entry name" value="ANL_N_sf"/>
</dbReference>
<dbReference type="Gene3D" id="3.30.300.30">
    <property type="match status" value="1"/>
</dbReference>
<dbReference type="PANTHER" id="PTHR43201:SF8">
    <property type="entry name" value="ACYL-COA SYNTHETASE FAMILY MEMBER 3"/>
    <property type="match status" value="1"/>
</dbReference>
<dbReference type="Proteomes" id="UP000184164">
    <property type="component" value="Unassembled WGS sequence"/>
</dbReference>
<dbReference type="RefSeq" id="WP_073002515.1">
    <property type="nucleotide sequence ID" value="NZ_FQUM01000006.1"/>
</dbReference>
<evidence type="ECO:0000256" key="1">
    <source>
        <dbReference type="ARBA" id="ARBA00006432"/>
    </source>
</evidence>
<gene>
    <name evidence="4" type="ORF">SAMN05444274_106259</name>
</gene>
<proteinExistence type="inferred from homology"/>
<evidence type="ECO:0000259" key="2">
    <source>
        <dbReference type="Pfam" id="PF00501"/>
    </source>
</evidence>
<name>A0A1M5CTJ8_9BACT</name>
<evidence type="ECO:0000313" key="5">
    <source>
        <dbReference type="Proteomes" id="UP000184164"/>
    </source>
</evidence>